<reference evidence="2" key="1">
    <citation type="submission" date="2015-04" db="UniProtKB">
        <authorList>
            <consortium name="EnsemblPlants"/>
        </authorList>
    </citation>
    <scope>IDENTIFICATION</scope>
</reference>
<sequence length="112" mass="11219">MIDVDCCSPVPHGLPLPPSHAAGLHRLSTHGSAPTTPRASPSTASPFSCPTTTPSSSPVLAHLAAIGFSVFLGLSDLELACATSSFLPTSDSTREAALVVDVAGELVGARGV</sequence>
<accession>A0A0E0LUA3</accession>
<feature type="region of interest" description="Disordered" evidence="1">
    <location>
        <begin position="18"/>
        <end position="53"/>
    </location>
</feature>
<dbReference type="AlphaFoldDB" id="A0A0E0LUA3"/>
<organism evidence="2">
    <name type="scientific">Oryza punctata</name>
    <name type="common">Red rice</name>
    <dbReference type="NCBI Taxonomy" id="4537"/>
    <lineage>
        <taxon>Eukaryota</taxon>
        <taxon>Viridiplantae</taxon>
        <taxon>Streptophyta</taxon>
        <taxon>Embryophyta</taxon>
        <taxon>Tracheophyta</taxon>
        <taxon>Spermatophyta</taxon>
        <taxon>Magnoliopsida</taxon>
        <taxon>Liliopsida</taxon>
        <taxon>Poales</taxon>
        <taxon>Poaceae</taxon>
        <taxon>BOP clade</taxon>
        <taxon>Oryzoideae</taxon>
        <taxon>Oryzeae</taxon>
        <taxon>Oryzinae</taxon>
        <taxon>Oryza</taxon>
    </lineage>
</organism>
<name>A0A0E0LUA3_ORYPU</name>
<keyword evidence="3" id="KW-1185">Reference proteome</keyword>
<reference evidence="2" key="2">
    <citation type="submission" date="2018-05" db="EMBL/GenBank/DDBJ databases">
        <title>OpunRS2 (Oryza punctata Reference Sequence Version 2).</title>
        <authorList>
            <person name="Zhang J."/>
            <person name="Kudrna D."/>
            <person name="Lee S."/>
            <person name="Talag J."/>
            <person name="Welchert J."/>
            <person name="Wing R.A."/>
        </authorList>
    </citation>
    <scope>NUCLEOTIDE SEQUENCE [LARGE SCALE GENOMIC DNA]</scope>
</reference>
<dbReference type="EnsemblPlants" id="OPUNC08G11400.1">
    <property type="protein sequence ID" value="OPUNC08G11400.1"/>
    <property type="gene ID" value="OPUNC08G11400"/>
</dbReference>
<dbReference type="Proteomes" id="UP000026962">
    <property type="component" value="Chromosome 8"/>
</dbReference>
<protein>
    <submittedName>
        <fullName evidence="2">Uncharacterized protein</fullName>
    </submittedName>
</protein>
<feature type="compositionally biased region" description="Low complexity" evidence="1">
    <location>
        <begin position="40"/>
        <end position="53"/>
    </location>
</feature>
<dbReference type="HOGENOM" id="CLU_2389860_0_0_1"/>
<dbReference type="Gramene" id="OPUNC08G11400.1">
    <property type="protein sequence ID" value="OPUNC08G11400.1"/>
    <property type="gene ID" value="OPUNC08G11400"/>
</dbReference>
<proteinExistence type="predicted"/>
<feature type="compositionally biased region" description="Polar residues" evidence="1">
    <location>
        <begin position="29"/>
        <end position="39"/>
    </location>
</feature>
<evidence type="ECO:0000256" key="1">
    <source>
        <dbReference type="SAM" id="MobiDB-lite"/>
    </source>
</evidence>
<evidence type="ECO:0000313" key="2">
    <source>
        <dbReference type="EnsemblPlants" id="OPUNC08G11400.1"/>
    </source>
</evidence>
<evidence type="ECO:0000313" key="3">
    <source>
        <dbReference type="Proteomes" id="UP000026962"/>
    </source>
</evidence>